<evidence type="ECO:0000313" key="1">
    <source>
        <dbReference type="EMBL" id="OSG88114.1"/>
    </source>
</evidence>
<evidence type="ECO:0000313" key="2">
    <source>
        <dbReference type="Proteomes" id="UP000193377"/>
    </source>
</evidence>
<dbReference type="AlphaFoldDB" id="A0A1X2Z151"/>
<dbReference type="RefSeq" id="WP_085393036.1">
    <property type="nucleotide sequence ID" value="NZ_JAWXCU010000008.1"/>
</dbReference>
<accession>A0A1X2Z151</accession>
<name>A0A1X2Z151_BIFAD</name>
<organism evidence="1 2">
    <name type="scientific">Bifidobacterium adolescentis</name>
    <dbReference type="NCBI Taxonomy" id="1680"/>
    <lineage>
        <taxon>Bacteria</taxon>
        <taxon>Bacillati</taxon>
        <taxon>Actinomycetota</taxon>
        <taxon>Actinomycetes</taxon>
        <taxon>Bifidobacteriales</taxon>
        <taxon>Bifidobacteriaceae</taxon>
        <taxon>Bifidobacterium</taxon>
    </lineage>
</organism>
<dbReference type="Proteomes" id="UP000193377">
    <property type="component" value="Unassembled WGS sequence"/>
</dbReference>
<comment type="caution">
    <text evidence="1">The sequence shown here is derived from an EMBL/GenBank/DDBJ whole genome shotgun (WGS) entry which is preliminary data.</text>
</comment>
<sequence length="79" mass="9312">MSKHGFFSPIAEYDGFDYASGRSFWRRRSLPSLLCEWLGEWFRGVRAARMGYSTWLYVQCSGGCMIPVDMLDWNEDWID</sequence>
<proteinExistence type="predicted"/>
<gene>
    <name evidence="1" type="ORF">B0487_1034</name>
</gene>
<protein>
    <submittedName>
        <fullName evidence="1">Uncharacterized protein</fullName>
    </submittedName>
</protein>
<dbReference type="EMBL" id="LNKD01000001">
    <property type="protein sequence ID" value="OSG88114.1"/>
    <property type="molecule type" value="Genomic_DNA"/>
</dbReference>
<reference evidence="1 2" key="1">
    <citation type="journal article" date="2016" name="Sci. Rep.">
        <title>Evaluation of genetic diversity among strains of the human gut commensal Bifidobacterium adolescentis.</title>
        <authorList>
            <person name="Duranti S."/>
            <person name="Milani C."/>
            <person name="Lugli G.A."/>
            <person name="Mancabelli L."/>
            <person name="Turroni F."/>
            <person name="Ferrario C."/>
            <person name="Mangifesta M."/>
            <person name="Viappiani A."/>
            <person name="Sanchez B."/>
            <person name="Margolles A."/>
            <person name="van Sinderen D."/>
            <person name="Ventura M."/>
        </authorList>
    </citation>
    <scope>NUCLEOTIDE SEQUENCE [LARGE SCALE GENOMIC DNA]</scope>
    <source>
        <strain evidence="1 2">487B</strain>
    </source>
</reference>